<dbReference type="PANTHER" id="PTHR47380:SF4">
    <property type="entry name" value="OS02G0533000 PROTEIN"/>
    <property type="match status" value="1"/>
</dbReference>
<feature type="transmembrane region" description="Helical" evidence="1">
    <location>
        <begin position="154"/>
        <end position="172"/>
    </location>
</feature>
<feature type="transmembrane region" description="Helical" evidence="1">
    <location>
        <begin position="373"/>
        <end position="395"/>
    </location>
</feature>
<feature type="transmembrane region" description="Helical" evidence="1">
    <location>
        <begin position="311"/>
        <end position="328"/>
    </location>
</feature>
<dbReference type="EMBL" id="FWDM01000037">
    <property type="protein sequence ID" value="SLM15468.1"/>
    <property type="molecule type" value="Genomic_DNA"/>
</dbReference>
<evidence type="ECO:0000313" key="2">
    <source>
        <dbReference type="EMBL" id="SLM15468.1"/>
    </source>
</evidence>
<dbReference type="AlphaFoldDB" id="A0A3P3XLE1"/>
<keyword evidence="1" id="KW-0812">Transmembrane</keyword>
<keyword evidence="1" id="KW-1133">Transmembrane helix</keyword>
<accession>A0A3P3XLE1</accession>
<protein>
    <submittedName>
        <fullName evidence="2">Uncharacterized protein</fullName>
    </submittedName>
</protein>
<evidence type="ECO:0000256" key="1">
    <source>
        <dbReference type="SAM" id="Phobius"/>
    </source>
</evidence>
<keyword evidence="1" id="KW-0472">Membrane</keyword>
<dbReference type="InterPro" id="IPR044200">
    <property type="entry name" value="At5g03900-like"/>
</dbReference>
<name>A0A3P3XLE1_9SPIR</name>
<proteinExistence type="predicted"/>
<sequence>MSERKTLDYNKNEVRERLLRTFQSGTKEWAAADLARATGLPLAQINAEMPAIADEYRGRLKVSDKGDILYSFPNGLKSRYRGFGPFMRKLGRALGRGAAEAGKALFKIWILVTLFGYFFLFIALALVAFFGSIAVQQGGGSRDRGDRRGGGGLGGLWLTTSLFDSMIRLWFYSELFKSSEARYRDSFARRERHPLHKAVFSHVFGDGDPNADWDTVLKKAFVAFVQTHKGVITLPEFMAISGLKPQEAEDRITRFLVEFEGSPEVTESGALYFFFPSLLAKAGNVSAAAASTFPLKKLKSFSSNNKKMDRTFRWVNIVNLLFGSYYAWNAMNIGTDVIVRTSQGLSLRGGLTFLYSYTVYLASQLGAAKPAVVIGWLLGAAPLAFSVLFFAIPLIRSWRLKRENEMLKRENMRKMLYSGVLSSPQGFDHRAVALPTEEVRPANPKSVEEEIQHLAAWSSAEIRADGKWFFKDVEFVQKEVEHVRASIKESDYAADRTIFDTNAPV</sequence>
<dbReference type="PANTHER" id="PTHR47380">
    <property type="entry name" value="OS02G0533000 PROTEIN"/>
    <property type="match status" value="1"/>
</dbReference>
<reference evidence="2" key="1">
    <citation type="submission" date="2017-02" db="EMBL/GenBank/DDBJ databases">
        <authorList>
            <person name="Regsiter A."/>
            <person name="William W."/>
        </authorList>
    </citation>
    <scope>NUCLEOTIDE SEQUENCE</scope>
    <source>
        <strain evidence="2">Bib</strain>
    </source>
</reference>
<organism evidence="2">
    <name type="scientific">uncultured spirochete</name>
    <dbReference type="NCBI Taxonomy" id="156406"/>
    <lineage>
        <taxon>Bacteria</taxon>
        <taxon>Pseudomonadati</taxon>
        <taxon>Spirochaetota</taxon>
        <taxon>Spirochaetia</taxon>
        <taxon>Spirochaetales</taxon>
        <taxon>environmental samples</taxon>
    </lineage>
</organism>
<gene>
    <name evidence="2" type="ORF">SPIROBIBN47_50017</name>
</gene>
<feature type="transmembrane region" description="Helical" evidence="1">
    <location>
        <begin position="108"/>
        <end position="134"/>
    </location>
</feature>